<name>Q3SF99_THIDA</name>
<evidence type="ECO:0000313" key="2">
    <source>
        <dbReference type="EMBL" id="AAZ98715.1"/>
    </source>
</evidence>
<dbReference type="AlphaFoldDB" id="Q3SF99"/>
<dbReference type="HOGENOM" id="CLU_060951_0_0_4"/>
<dbReference type="SUPFAM" id="SSF55298">
    <property type="entry name" value="YjgF-like"/>
    <property type="match status" value="1"/>
</dbReference>
<dbReference type="STRING" id="292415.Tbd_2762"/>
<organism evidence="2 3">
    <name type="scientific">Thiobacillus denitrificans (strain ATCC 25259 / T1)</name>
    <dbReference type="NCBI Taxonomy" id="292415"/>
    <lineage>
        <taxon>Bacteria</taxon>
        <taxon>Pseudomonadati</taxon>
        <taxon>Pseudomonadota</taxon>
        <taxon>Betaproteobacteria</taxon>
        <taxon>Nitrosomonadales</taxon>
        <taxon>Thiobacillaceae</taxon>
        <taxon>Thiobacillus</taxon>
    </lineage>
</organism>
<dbReference type="RefSeq" id="WP_011313274.1">
    <property type="nucleotide sequence ID" value="NC_007404.1"/>
</dbReference>
<dbReference type="Gene3D" id="3.30.1330.40">
    <property type="entry name" value="RutC-like"/>
    <property type="match status" value="1"/>
</dbReference>
<dbReference type="CDD" id="cd06153">
    <property type="entry name" value="YjgF_YER057c_UK114_like_5"/>
    <property type="match status" value="1"/>
</dbReference>
<accession>Q3SF99</accession>
<keyword evidence="3" id="KW-1185">Reference proteome</keyword>
<dbReference type="KEGG" id="tbd:Tbd_2762"/>
<sequence>MLQLDYLPASRLAHARPGELADVLGGICFAPRAAAPVLPDLPLLAVDIASPPGQAPVCEIWRCSEPLEPGRAGAIRYREGANLLFGCVELDEAAGDDGKTPLQAATEAAYGSVFALLEARGYRDVLRFWNYFPAINAEHHASERYRQFNVGRQDAFLAHGHAVIGTVPAACALGSAGGPLHLAFLAARAPLASVENPRQVSAYHYPDAYGPRSPTFSRAGLVRLDGQDMLFVSGTASIVGHETLHRGDVAAQTRESLCNIAAVAAEAARRTPSARFGLDALAYKVYVRRVEDLATVRDVFARTVGADVTAVFLLADVCRADLLVEIEASGGHALGPGAQAFLTRRPPCAAVSV</sequence>
<dbReference type="Pfam" id="PF21168">
    <property type="entry name" value="FkbO_Hyg5-like_N"/>
    <property type="match status" value="1"/>
</dbReference>
<evidence type="ECO:0000259" key="1">
    <source>
        <dbReference type="Pfam" id="PF21168"/>
    </source>
</evidence>
<dbReference type="InterPro" id="IPR049368">
    <property type="entry name" value="FkbO_Hyg5-like_N"/>
</dbReference>
<dbReference type="EMBL" id="CP000116">
    <property type="protein sequence ID" value="AAZ98715.1"/>
    <property type="molecule type" value="Genomic_DNA"/>
</dbReference>
<dbReference type="InterPro" id="IPR035959">
    <property type="entry name" value="RutC-like_sf"/>
</dbReference>
<dbReference type="Proteomes" id="UP000008291">
    <property type="component" value="Chromosome"/>
</dbReference>
<protein>
    <recommendedName>
        <fullName evidence="1">Chorismatase FkbO/Hyg5-like N-terminal domain-containing protein</fullName>
    </recommendedName>
</protein>
<evidence type="ECO:0000313" key="3">
    <source>
        <dbReference type="Proteomes" id="UP000008291"/>
    </source>
</evidence>
<proteinExistence type="predicted"/>
<feature type="domain" description="Chorismatase FkbO/Hyg5-like N-terminal" evidence="1">
    <location>
        <begin position="59"/>
        <end position="186"/>
    </location>
</feature>
<reference evidence="2 3" key="1">
    <citation type="journal article" date="2006" name="J. Bacteriol.">
        <title>The genome sequence of the obligately chemolithoautotrophic, facultatively anaerobic bacterium Thiobacillus denitrificans.</title>
        <authorList>
            <person name="Beller H.R."/>
            <person name="Chain P.S."/>
            <person name="Letain T.E."/>
            <person name="Chakicherla A."/>
            <person name="Larimer F.W."/>
            <person name="Richardson P.M."/>
            <person name="Coleman M.A."/>
            <person name="Wood A.P."/>
            <person name="Kelly D.P."/>
        </authorList>
    </citation>
    <scope>NUCLEOTIDE SEQUENCE [LARGE SCALE GENOMIC DNA]</scope>
    <source>
        <strain evidence="2 3">ATCC 25259</strain>
    </source>
</reference>
<gene>
    <name evidence="2" type="ordered locus">Tbd_2762</name>
</gene>
<dbReference type="eggNOG" id="COG0251">
    <property type="taxonomic scope" value="Bacteria"/>
</dbReference>